<dbReference type="Proteomes" id="UP001212085">
    <property type="component" value="Chromosome"/>
</dbReference>
<dbReference type="GeneID" id="99635946"/>
<evidence type="ECO:0000313" key="4">
    <source>
        <dbReference type="Proteomes" id="UP000471052"/>
    </source>
</evidence>
<keyword evidence="5" id="KW-1185">Reference proteome</keyword>
<evidence type="ECO:0000313" key="3">
    <source>
        <dbReference type="EMBL" id="WBB06889.1"/>
    </source>
</evidence>
<keyword evidence="1" id="KW-0812">Transmembrane</keyword>
<name>A0A6N7WMP2_STRAY</name>
<protein>
    <submittedName>
        <fullName evidence="2">Peptidase</fullName>
    </submittedName>
</protein>
<dbReference type="Proteomes" id="UP000471052">
    <property type="component" value="Unassembled WGS sequence"/>
</dbReference>
<feature type="transmembrane region" description="Helical" evidence="1">
    <location>
        <begin position="7"/>
        <end position="27"/>
    </location>
</feature>
<reference evidence="2 4" key="1">
    <citation type="submission" date="2019-08" db="EMBL/GenBank/DDBJ databases">
        <title>In-depth cultivation of the pig gut microbiome towards novel bacterial diversity and tailored functional studies.</title>
        <authorList>
            <person name="Wylensek D."/>
            <person name="Hitch T.C.A."/>
            <person name="Clavel T."/>
        </authorList>
    </citation>
    <scope>NUCLEOTIDE SEQUENCE [LARGE SCALE GENOMIC DNA]</scope>
    <source>
        <strain evidence="2 4">BL-178-WT-3A</strain>
    </source>
</reference>
<accession>A0A6N7WMP2</accession>
<dbReference type="EMBL" id="VUNP01000005">
    <property type="protein sequence ID" value="MST53200.1"/>
    <property type="molecule type" value="Genomic_DNA"/>
</dbReference>
<evidence type="ECO:0000256" key="1">
    <source>
        <dbReference type="SAM" id="Phobius"/>
    </source>
</evidence>
<dbReference type="EMBL" id="CP114883">
    <property type="protein sequence ID" value="WBB06889.1"/>
    <property type="molecule type" value="Genomic_DNA"/>
</dbReference>
<dbReference type="AlphaFoldDB" id="A0A6N7WMP2"/>
<evidence type="ECO:0000313" key="5">
    <source>
        <dbReference type="Proteomes" id="UP001212085"/>
    </source>
</evidence>
<reference evidence="3 5" key="2">
    <citation type="submission" date="2022-12" db="EMBL/GenBank/DDBJ databases">
        <title>Streptococcus alactolyticus LGM, complete genome.</title>
        <authorList>
            <person name="Liu Z."/>
            <person name="Mu C."/>
            <person name="Zhu W."/>
        </authorList>
    </citation>
    <scope>NUCLEOTIDE SEQUENCE [LARGE SCALE GENOMIC DNA]</scope>
    <source>
        <strain evidence="3 5">LGM</strain>
    </source>
</reference>
<dbReference type="RefSeq" id="WP_154454408.1">
    <property type="nucleotide sequence ID" value="NZ_BRXN01000042.1"/>
</dbReference>
<evidence type="ECO:0000313" key="2">
    <source>
        <dbReference type="EMBL" id="MST53200.1"/>
    </source>
</evidence>
<feature type="transmembrane region" description="Helical" evidence="1">
    <location>
        <begin position="39"/>
        <end position="57"/>
    </location>
</feature>
<sequence>MTPKNRLLKMAIAFIGLTLLILIYMAIKEAVSGHLNMVYLIAILAEGSLLSSFVRLLKEKSK</sequence>
<organism evidence="2 4">
    <name type="scientific">Streptococcus alactolyticus</name>
    <dbReference type="NCBI Taxonomy" id="29389"/>
    <lineage>
        <taxon>Bacteria</taxon>
        <taxon>Bacillati</taxon>
        <taxon>Bacillota</taxon>
        <taxon>Bacilli</taxon>
        <taxon>Lactobacillales</taxon>
        <taxon>Streptococcaceae</taxon>
        <taxon>Streptococcus</taxon>
    </lineage>
</organism>
<proteinExistence type="predicted"/>
<gene>
    <name evidence="2" type="ORF">FYJ82_01890</name>
    <name evidence="3" type="ORF">O6R09_02925</name>
</gene>
<dbReference type="OrthoDB" id="9944077at2"/>
<keyword evidence="1" id="KW-0472">Membrane</keyword>
<keyword evidence="1" id="KW-1133">Transmembrane helix</keyword>